<organism evidence="1 2">
    <name type="scientific">Basidiobolus meristosporus CBS 931.73</name>
    <dbReference type="NCBI Taxonomy" id="1314790"/>
    <lineage>
        <taxon>Eukaryota</taxon>
        <taxon>Fungi</taxon>
        <taxon>Fungi incertae sedis</taxon>
        <taxon>Zoopagomycota</taxon>
        <taxon>Entomophthoromycotina</taxon>
        <taxon>Basidiobolomycetes</taxon>
        <taxon>Basidiobolales</taxon>
        <taxon>Basidiobolaceae</taxon>
        <taxon>Basidiobolus</taxon>
    </lineage>
</organism>
<dbReference type="Proteomes" id="UP000193498">
    <property type="component" value="Unassembled WGS sequence"/>
</dbReference>
<sequence length="88" mass="9824">NGASIHIVTDQKPRYKVYGGDFWGKSGCGTVMSDSKGALVQTVQDYNYKPQPSIHGTAFTPDSRILYSADMSNNSFWMHPLDRKTDHV</sequence>
<dbReference type="SUPFAM" id="SSF50974">
    <property type="entry name" value="Nitrous oxide reductase, N-terminal domain"/>
    <property type="match status" value="1"/>
</dbReference>
<dbReference type="AlphaFoldDB" id="A0A1Y1VS38"/>
<evidence type="ECO:0000313" key="1">
    <source>
        <dbReference type="EMBL" id="ORX63584.1"/>
    </source>
</evidence>
<dbReference type="OrthoDB" id="1715191at2759"/>
<feature type="non-terminal residue" evidence="1">
    <location>
        <position position="1"/>
    </location>
</feature>
<proteinExistence type="predicted"/>
<comment type="caution">
    <text evidence="1">The sequence shown here is derived from an EMBL/GenBank/DDBJ whole genome shotgun (WGS) entry which is preliminary data.</text>
</comment>
<accession>A0A1Y1VS38</accession>
<reference evidence="1 2" key="1">
    <citation type="submission" date="2016-07" db="EMBL/GenBank/DDBJ databases">
        <title>Pervasive Adenine N6-methylation of Active Genes in Fungi.</title>
        <authorList>
            <consortium name="DOE Joint Genome Institute"/>
            <person name="Mondo S.J."/>
            <person name="Dannebaum R.O."/>
            <person name="Kuo R.C."/>
            <person name="Labutti K."/>
            <person name="Haridas S."/>
            <person name="Kuo A."/>
            <person name="Salamov A."/>
            <person name="Ahrendt S.R."/>
            <person name="Lipzen A."/>
            <person name="Sullivan W."/>
            <person name="Andreopoulos W.B."/>
            <person name="Clum A."/>
            <person name="Lindquist E."/>
            <person name="Daum C."/>
            <person name="Ramamoorthy G.K."/>
            <person name="Gryganskyi A."/>
            <person name="Culley D."/>
            <person name="Magnuson J.K."/>
            <person name="James T.Y."/>
            <person name="O'Malley M.A."/>
            <person name="Stajich J.E."/>
            <person name="Spatafora J.W."/>
            <person name="Visel A."/>
            <person name="Grigoriev I.V."/>
        </authorList>
    </citation>
    <scope>NUCLEOTIDE SEQUENCE [LARGE SCALE GENOMIC DNA]</scope>
    <source>
        <strain evidence="1 2">CBS 931.73</strain>
    </source>
</reference>
<dbReference type="InterPro" id="IPR011045">
    <property type="entry name" value="N2O_reductase_N"/>
</dbReference>
<gene>
    <name evidence="1" type="ORF">K493DRAFT_130729</name>
</gene>
<keyword evidence="2" id="KW-1185">Reference proteome</keyword>
<dbReference type="Gene3D" id="2.130.10.10">
    <property type="entry name" value="YVTN repeat-like/Quinoprotein amine dehydrogenase"/>
    <property type="match status" value="1"/>
</dbReference>
<dbReference type="InterPro" id="IPR015943">
    <property type="entry name" value="WD40/YVTN_repeat-like_dom_sf"/>
</dbReference>
<feature type="non-terminal residue" evidence="1">
    <location>
        <position position="88"/>
    </location>
</feature>
<dbReference type="EMBL" id="MCFE01001292">
    <property type="protein sequence ID" value="ORX63584.1"/>
    <property type="molecule type" value="Genomic_DNA"/>
</dbReference>
<protein>
    <submittedName>
        <fullName evidence="1">Uncharacterized protein</fullName>
    </submittedName>
</protein>
<dbReference type="InParanoid" id="A0A1Y1VS38"/>
<dbReference type="STRING" id="1314790.A0A1Y1VS38"/>
<name>A0A1Y1VS38_9FUNG</name>
<evidence type="ECO:0000313" key="2">
    <source>
        <dbReference type="Proteomes" id="UP000193498"/>
    </source>
</evidence>